<dbReference type="AlphaFoldDB" id="A0A212BZY2"/>
<keyword evidence="2" id="KW-1185">Reference proteome</keyword>
<dbReference type="Proteomes" id="UP000242450">
    <property type="component" value="Chromosome X"/>
</dbReference>
<reference evidence="1 2" key="1">
    <citation type="journal article" date="2018" name="Mol. Genet. Genomics">
        <title>The red deer Cervus elaphus genome CerEla1.0: sequencing, annotating, genes, and chromosomes.</title>
        <authorList>
            <person name="Bana N.A."/>
            <person name="Nyiri A."/>
            <person name="Nagy J."/>
            <person name="Frank K."/>
            <person name="Nagy T."/>
            <person name="Steger V."/>
            <person name="Schiller M."/>
            <person name="Lakatos P."/>
            <person name="Sugar L."/>
            <person name="Horn P."/>
            <person name="Barta E."/>
            <person name="Orosz L."/>
        </authorList>
    </citation>
    <scope>NUCLEOTIDE SEQUENCE [LARGE SCALE GENOMIC DNA]</scope>
    <source>
        <strain evidence="1">Hungarian</strain>
    </source>
</reference>
<organism evidence="1 2">
    <name type="scientific">Cervus elaphus hippelaphus</name>
    <name type="common">European red deer</name>
    <dbReference type="NCBI Taxonomy" id="46360"/>
    <lineage>
        <taxon>Eukaryota</taxon>
        <taxon>Metazoa</taxon>
        <taxon>Chordata</taxon>
        <taxon>Craniata</taxon>
        <taxon>Vertebrata</taxon>
        <taxon>Euteleostomi</taxon>
        <taxon>Mammalia</taxon>
        <taxon>Eutheria</taxon>
        <taxon>Laurasiatheria</taxon>
        <taxon>Artiodactyla</taxon>
        <taxon>Ruminantia</taxon>
        <taxon>Pecora</taxon>
        <taxon>Cervidae</taxon>
        <taxon>Cervinae</taxon>
        <taxon>Cervus</taxon>
    </lineage>
</organism>
<proteinExistence type="predicted"/>
<comment type="caution">
    <text evidence="1">The sequence shown here is derived from an EMBL/GenBank/DDBJ whole genome shotgun (WGS) entry which is preliminary data.</text>
</comment>
<accession>A0A212BZY2</accession>
<evidence type="ECO:0000313" key="1">
    <source>
        <dbReference type="EMBL" id="OWJ99295.1"/>
    </source>
</evidence>
<sequence>MCFVFKTQGKWEHKHIMGIKQDDGAYAVD</sequence>
<gene>
    <name evidence="1" type="ORF">Celaphus_00010173</name>
</gene>
<dbReference type="EMBL" id="MKHE01000034">
    <property type="protein sequence ID" value="OWJ99295.1"/>
    <property type="molecule type" value="Genomic_DNA"/>
</dbReference>
<evidence type="ECO:0000313" key="2">
    <source>
        <dbReference type="Proteomes" id="UP000242450"/>
    </source>
</evidence>
<name>A0A212BZY2_CEREH</name>
<protein>
    <submittedName>
        <fullName evidence="1">Uncharacterized protein</fullName>
    </submittedName>
</protein>